<dbReference type="STRING" id="1742358.GCA_001439605_05090"/>
<dbReference type="RefSeq" id="WP_131236278.1">
    <property type="nucleotide sequence ID" value="NZ_CP183326.1"/>
</dbReference>
<keyword evidence="3" id="KW-1185">Reference proteome</keyword>
<evidence type="ECO:0000313" key="3">
    <source>
        <dbReference type="Proteomes" id="UP000293846"/>
    </source>
</evidence>
<dbReference type="AlphaFoldDB" id="A0A4R1AZM8"/>
<protein>
    <submittedName>
        <fullName evidence="2">Uncharacterized protein</fullName>
    </submittedName>
</protein>
<gene>
    <name evidence="2" type="ORF">E0Y62_04770</name>
</gene>
<reference evidence="2 3" key="1">
    <citation type="submission" date="2019-03" db="EMBL/GenBank/DDBJ databases">
        <authorList>
            <person name="Jensen L."/>
            <person name="Storgaard J."/>
            <person name="Sulaj E."/>
            <person name="Schramm A."/>
            <person name="Marshall I.P.G."/>
        </authorList>
    </citation>
    <scope>NUCLEOTIDE SEQUENCE [LARGE SCALE GENOMIC DNA]</scope>
    <source>
        <strain evidence="2 3">2017H2G3</strain>
    </source>
</reference>
<dbReference type="EMBL" id="SJTH01000004">
    <property type="protein sequence ID" value="TCJ05465.1"/>
    <property type="molecule type" value="Genomic_DNA"/>
</dbReference>
<accession>A0A4R1AZM8</accession>
<feature type="region of interest" description="Disordered" evidence="1">
    <location>
        <begin position="66"/>
        <end position="90"/>
    </location>
</feature>
<dbReference type="OrthoDB" id="2927792at2"/>
<organism evidence="2 3">
    <name type="scientific">Cytobacillus praedii</name>
    <dbReference type="NCBI Taxonomy" id="1742358"/>
    <lineage>
        <taxon>Bacteria</taxon>
        <taxon>Bacillati</taxon>
        <taxon>Bacillota</taxon>
        <taxon>Bacilli</taxon>
        <taxon>Bacillales</taxon>
        <taxon>Bacillaceae</taxon>
        <taxon>Cytobacillus</taxon>
    </lineage>
</organism>
<evidence type="ECO:0000313" key="2">
    <source>
        <dbReference type="EMBL" id="TCJ05465.1"/>
    </source>
</evidence>
<evidence type="ECO:0000256" key="1">
    <source>
        <dbReference type="SAM" id="MobiDB-lite"/>
    </source>
</evidence>
<dbReference type="Proteomes" id="UP000293846">
    <property type="component" value="Unassembled WGS sequence"/>
</dbReference>
<sequence length="90" mass="10204">MDKKIIAKEELLSMLTEISDQLEELEGILETSLSKARQNVRNEYTAKIIACEEKMTALENEAANTLKENEEHGNPGKLHRPTSMKLELGY</sequence>
<name>A0A4R1AZM8_9BACI</name>
<proteinExistence type="predicted"/>
<comment type="caution">
    <text evidence="2">The sequence shown here is derived from an EMBL/GenBank/DDBJ whole genome shotgun (WGS) entry which is preliminary data.</text>
</comment>